<evidence type="ECO:0000313" key="3">
    <source>
        <dbReference type="Proteomes" id="UP000299102"/>
    </source>
</evidence>
<gene>
    <name evidence="2" type="ORF">EVAR_66364_1</name>
</gene>
<dbReference type="EMBL" id="BGZK01001896">
    <property type="protein sequence ID" value="GBP87940.1"/>
    <property type="molecule type" value="Genomic_DNA"/>
</dbReference>
<protein>
    <submittedName>
        <fullName evidence="2">Uncharacterized protein</fullName>
    </submittedName>
</protein>
<dbReference type="Proteomes" id="UP000299102">
    <property type="component" value="Unassembled WGS sequence"/>
</dbReference>
<evidence type="ECO:0000256" key="1">
    <source>
        <dbReference type="SAM" id="MobiDB-lite"/>
    </source>
</evidence>
<dbReference type="OrthoDB" id="6939261at2759"/>
<dbReference type="AlphaFoldDB" id="A0A4C1ZJB0"/>
<accession>A0A4C1ZJB0</accession>
<evidence type="ECO:0000313" key="2">
    <source>
        <dbReference type="EMBL" id="GBP87940.1"/>
    </source>
</evidence>
<reference evidence="2 3" key="1">
    <citation type="journal article" date="2019" name="Commun. Biol.">
        <title>The bagworm genome reveals a unique fibroin gene that provides high tensile strength.</title>
        <authorList>
            <person name="Kono N."/>
            <person name="Nakamura H."/>
            <person name="Ohtoshi R."/>
            <person name="Tomita M."/>
            <person name="Numata K."/>
            <person name="Arakawa K."/>
        </authorList>
    </citation>
    <scope>NUCLEOTIDE SEQUENCE [LARGE SCALE GENOMIC DNA]</scope>
</reference>
<organism evidence="2 3">
    <name type="scientific">Eumeta variegata</name>
    <name type="common">Bagworm moth</name>
    <name type="synonym">Eumeta japonica</name>
    <dbReference type="NCBI Taxonomy" id="151549"/>
    <lineage>
        <taxon>Eukaryota</taxon>
        <taxon>Metazoa</taxon>
        <taxon>Ecdysozoa</taxon>
        <taxon>Arthropoda</taxon>
        <taxon>Hexapoda</taxon>
        <taxon>Insecta</taxon>
        <taxon>Pterygota</taxon>
        <taxon>Neoptera</taxon>
        <taxon>Endopterygota</taxon>
        <taxon>Lepidoptera</taxon>
        <taxon>Glossata</taxon>
        <taxon>Ditrysia</taxon>
        <taxon>Tineoidea</taxon>
        <taxon>Psychidae</taxon>
        <taxon>Oiketicinae</taxon>
        <taxon>Eumeta</taxon>
    </lineage>
</organism>
<feature type="region of interest" description="Disordered" evidence="1">
    <location>
        <begin position="75"/>
        <end position="114"/>
    </location>
</feature>
<sequence>MSSKDRVIVLTIRQPRDRPWRGAARSPEDPRWRPRRINRRLFVKRQYPRPLYFVKMARPLSDQAIEEILVADSDSESVLSGYPKEDISVNDGISDIELSPTHDSDSSENINLDI</sequence>
<keyword evidence="3" id="KW-1185">Reference proteome</keyword>
<name>A0A4C1ZJB0_EUMVA</name>
<proteinExistence type="predicted"/>
<comment type="caution">
    <text evidence="2">The sequence shown here is derived from an EMBL/GenBank/DDBJ whole genome shotgun (WGS) entry which is preliminary data.</text>
</comment>